<keyword evidence="2" id="KW-0472">Membrane</keyword>
<dbReference type="Proteomes" id="UP000660729">
    <property type="component" value="Unassembled WGS sequence"/>
</dbReference>
<keyword evidence="4" id="KW-1185">Reference proteome</keyword>
<feature type="region of interest" description="Disordered" evidence="1">
    <location>
        <begin position="300"/>
        <end position="324"/>
    </location>
</feature>
<reference evidence="3" key="1">
    <citation type="submission" date="2020-04" db="EMBL/GenBank/DDBJ databases">
        <title>Draft genome resource of the tomato pathogen Pseudocercospora fuligena.</title>
        <authorList>
            <person name="Zaccaron A."/>
        </authorList>
    </citation>
    <scope>NUCLEOTIDE SEQUENCE</scope>
    <source>
        <strain evidence="3">PF001</strain>
    </source>
</reference>
<keyword evidence="2" id="KW-0812">Transmembrane</keyword>
<gene>
    <name evidence="3" type="ORF">HII31_02221</name>
</gene>
<feature type="transmembrane region" description="Helical" evidence="2">
    <location>
        <begin position="154"/>
        <end position="181"/>
    </location>
</feature>
<comment type="caution">
    <text evidence="3">The sequence shown here is derived from an EMBL/GenBank/DDBJ whole genome shotgun (WGS) entry which is preliminary data.</text>
</comment>
<evidence type="ECO:0000313" key="4">
    <source>
        <dbReference type="Proteomes" id="UP000660729"/>
    </source>
</evidence>
<evidence type="ECO:0000313" key="3">
    <source>
        <dbReference type="EMBL" id="KAF7196493.1"/>
    </source>
</evidence>
<keyword evidence="2" id="KW-1133">Transmembrane helix</keyword>
<accession>A0A8H6RTA2</accession>
<dbReference type="EMBL" id="JABCIY010000025">
    <property type="protein sequence ID" value="KAF7196493.1"/>
    <property type="molecule type" value="Genomic_DNA"/>
</dbReference>
<proteinExistence type="predicted"/>
<protein>
    <submittedName>
        <fullName evidence="3">Uncharacterized protein</fullName>
    </submittedName>
</protein>
<dbReference type="AlphaFoldDB" id="A0A8H6RTA2"/>
<name>A0A8H6RTA2_9PEZI</name>
<evidence type="ECO:0000256" key="1">
    <source>
        <dbReference type="SAM" id="MobiDB-lite"/>
    </source>
</evidence>
<dbReference type="OrthoDB" id="2386090at2759"/>
<feature type="non-terminal residue" evidence="3">
    <location>
        <position position="1"/>
    </location>
</feature>
<organism evidence="3 4">
    <name type="scientific">Pseudocercospora fuligena</name>
    <dbReference type="NCBI Taxonomy" id="685502"/>
    <lineage>
        <taxon>Eukaryota</taxon>
        <taxon>Fungi</taxon>
        <taxon>Dikarya</taxon>
        <taxon>Ascomycota</taxon>
        <taxon>Pezizomycotina</taxon>
        <taxon>Dothideomycetes</taxon>
        <taxon>Dothideomycetidae</taxon>
        <taxon>Mycosphaerellales</taxon>
        <taxon>Mycosphaerellaceae</taxon>
        <taxon>Pseudocercospora</taxon>
    </lineage>
</organism>
<feature type="transmembrane region" description="Helical" evidence="2">
    <location>
        <begin position="120"/>
        <end position="142"/>
    </location>
</feature>
<sequence>QKFNGWSMSMPRSLTSFLRAEQVELLLRRNQHVMHFLNGPLWRAASSTPKASALRSALTTAIHTRNLRSILRPRGDLISRNAAPIRRASTEATHARQQGVLYPERINVYRAGTSATLSVGLGRVVTIVFFLAGATIWAPAYYFSPDHSSLWVPVYIAAAAIPFIATALATGPMIHAIRVYLPGRARRSKDDLKRFASQTPAETLLELQYMRWLPWPQTRRMPFGRLRRLQPSLRGGIANLEQQNPHVSDEVKNTLVGWLAHRNWGRFYVNRAQRRDRSAVPGVWEGMWKQIPLKGSKEDILKKGKAPVQMRGRSPAFKDGKGAK</sequence>
<evidence type="ECO:0000256" key="2">
    <source>
        <dbReference type="SAM" id="Phobius"/>
    </source>
</evidence>